<gene>
    <name evidence="13" type="primary">Pkd1l2</name>
    <name evidence="13" type="ORF">AOXY_G17035</name>
</gene>
<keyword evidence="14" id="KW-1185">Reference proteome</keyword>
<dbReference type="PROSITE" id="PS50221">
    <property type="entry name" value="GAIN_B"/>
    <property type="match status" value="1"/>
</dbReference>
<dbReference type="Gene3D" id="3.10.100.10">
    <property type="entry name" value="Mannose-Binding Protein A, subunit A"/>
    <property type="match status" value="1"/>
</dbReference>
<feature type="region of interest" description="Disordered" evidence="8">
    <location>
        <begin position="935"/>
        <end position="989"/>
    </location>
</feature>
<keyword evidence="5 9" id="KW-0472">Membrane</keyword>
<dbReference type="GO" id="GO:0005262">
    <property type="term" value="F:calcium channel activity"/>
    <property type="evidence" value="ECO:0007669"/>
    <property type="project" value="TreeGrafter"/>
</dbReference>
<evidence type="ECO:0000256" key="9">
    <source>
        <dbReference type="SAM" id="Phobius"/>
    </source>
</evidence>
<dbReference type="InterPro" id="IPR046338">
    <property type="entry name" value="GAIN_dom_sf"/>
</dbReference>
<dbReference type="InterPro" id="IPR000203">
    <property type="entry name" value="GPS"/>
</dbReference>
<evidence type="ECO:0000256" key="5">
    <source>
        <dbReference type="ARBA" id="ARBA00023136"/>
    </source>
</evidence>
<dbReference type="GO" id="GO:0050982">
    <property type="term" value="P:detection of mechanical stimulus"/>
    <property type="evidence" value="ECO:0007669"/>
    <property type="project" value="TreeGrafter"/>
</dbReference>
<proteinExistence type="inferred from homology"/>
<evidence type="ECO:0000259" key="10">
    <source>
        <dbReference type="PROSITE" id="PS50041"/>
    </source>
</evidence>
<protein>
    <submittedName>
        <fullName evidence="13">Polycystic kidney disease protein 1-like 3</fullName>
    </submittedName>
</protein>
<evidence type="ECO:0000256" key="3">
    <source>
        <dbReference type="ARBA" id="ARBA00022692"/>
    </source>
</evidence>
<dbReference type="SUPFAM" id="SSF56436">
    <property type="entry name" value="C-type lectin-like"/>
    <property type="match status" value="1"/>
</dbReference>
<dbReference type="PANTHER" id="PTHR10877:SF194">
    <property type="entry name" value="LOCATION OF VULVA DEFECTIVE 1"/>
    <property type="match status" value="1"/>
</dbReference>
<dbReference type="CDD" id="cd01752">
    <property type="entry name" value="PLAT_polycystin"/>
    <property type="match status" value="1"/>
</dbReference>
<dbReference type="Gene3D" id="2.60.60.20">
    <property type="entry name" value="PLAT/LH2 domain"/>
    <property type="match status" value="1"/>
</dbReference>
<evidence type="ECO:0000256" key="4">
    <source>
        <dbReference type="ARBA" id="ARBA00022989"/>
    </source>
</evidence>
<dbReference type="EMBL" id="JAGXEW010000015">
    <property type="protein sequence ID" value="KAK1163528.1"/>
    <property type="molecule type" value="Genomic_DNA"/>
</dbReference>
<feature type="transmembrane region" description="Helical" evidence="9">
    <location>
        <begin position="908"/>
        <end position="929"/>
    </location>
</feature>
<comment type="caution">
    <text evidence="13">The sequence shown here is derived from an EMBL/GenBank/DDBJ whole genome shotgun (WGS) entry which is preliminary data.</text>
</comment>
<dbReference type="PRINTS" id="PR00500">
    <property type="entry name" value="POLYCYSTIN1"/>
</dbReference>
<comment type="subcellular location">
    <subcellularLocation>
        <location evidence="1">Membrane</location>
    </subcellularLocation>
</comment>
<dbReference type="InterPro" id="IPR000434">
    <property type="entry name" value="PC1"/>
</dbReference>
<dbReference type="SMART" id="SM00308">
    <property type="entry name" value="LH2"/>
    <property type="match status" value="1"/>
</dbReference>
<dbReference type="Pfam" id="PF01477">
    <property type="entry name" value="PLAT"/>
    <property type="match status" value="1"/>
</dbReference>
<dbReference type="InterPro" id="IPR001024">
    <property type="entry name" value="PLAT/LH2_dom"/>
</dbReference>
<dbReference type="InterPro" id="IPR057244">
    <property type="entry name" value="GAIN_B"/>
</dbReference>
<accession>A0AAD8D974</accession>
<dbReference type="Pfam" id="PF01825">
    <property type="entry name" value="GPS"/>
    <property type="match status" value="1"/>
</dbReference>
<dbReference type="InterPro" id="IPR016186">
    <property type="entry name" value="C-type_lectin-like/link_sf"/>
</dbReference>
<evidence type="ECO:0000256" key="8">
    <source>
        <dbReference type="SAM" id="MobiDB-lite"/>
    </source>
</evidence>
<dbReference type="InterPro" id="IPR042060">
    <property type="entry name" value="PLAT_polycystin1"/>
</dbReference>
<evidence type="ECO:0000259" key="11">
    <source>
        <dbReference type="PROSITE" id="PS50095"/>
    </source>
</evidence>
<keyword evidence="4 9" id="KW-1133">Transmembrane helix</keyword>
<dbReference type="Gene3D" id="2.60.220.50">
    <property type="match status" value="1"/>
</dbReference>
<dbReference type="InterPro" id="IPR016187">
    <property type="entry name" value="CTDL_fold"/>
</dbReference>
<dbReference type="SUPFAM" id="SSF49723">
    <property type="entry name" value="Lipase/lipooxygenase domain (PLAT/LH2 domain)"/>
    <property type="match status" value="1"/>
</dbReference>
<dbReference type="InterPro" id="IPR051223">
    <property type="entry name" value="Polycystin"/>
</dbReference>
<feature type="transmembrane region" description="Helical" evidence="9">
    <location>
        <begin position="867"/>
        <end position="888"/>
    </location>
</feature>
<keyword evidence="3 9" id="KW-0812">Transmembrane</keyword>
<dbReference type="SMART" id="SM00034">
    <property type="entry name" value="CLECT"/>
    <property type="match status" value="1"/>
</dbReference>
<evidence type="ECO:0000313" key="13">
    <source>
        <dbReference type="EMBL" id="KAK1163528.1"/>
    </source>
</evidence>
<dbReference type="Proteomes" id="UP001230051">
    <property type="component" value="Unassembled WGS sequence"/>
</dbReference>
<evidence type="ECO:0000259" key="12">
    <source>
        <dbReference type="PROSITE" id="PS50221"/>
    </source>
</evidence>
<sequence>MYCAPHQVAHGGSCFELLFERRSFYEAQSHCEGKGGHLAFITRAETQASLQLHLEHGTDWWIGLADKALNGSEFQKAPLSWLDGTALSFTNWLGAVQPLVFSSQCGYIQHDSGYHWSLTHNCTQKLSFICQFGQCRGVGGCKVTASSALLQNLCPNLGGDLQDDYHCKKAHQNSTLPGLFCCESLPPPLTLTASIPVPHCLHPCPSLPLSLSLTASIPVPHCLHPCPSLPPSLSLTASNPVLHCLHPCPSLPPSMSLTASIPVPHCLQPCPSLPPPLSLTAFIPVLHCLHPCPSLPPSLSFTASTPVPHCLHPCPSLPPSLSLTASTPVLEDLMLQFFDVVQTLSSPMDLMNAAQIIKGLTKPTFLLTMKAQLTASQILEELSSQQLHLSGTKCVLVSHLLEAALAIFYAADYILEAKRSNLVTESWDLLNKNLAQMLVFPFNPLFTTTRHDISGTVASIKLTRGKEELKVKGVSKDIEDPTVHLSTSRNVLTVSVNVTAPIITLLVCIEPDIPVNMTMYLGFGVRPLEGVILESATFPKPGLTGAYTWVLEPLSLSKGEGVYFITAVTQKPSTAPHSTQPSKNVTYSVTTFSTQCLFWNISPGKWSAEGCKVGPKSTLKSTQCLCTHLTFFTTSFLVQPNTLDLRDTVKLFADVSNNPVVVALVGALCWVYMLLMVWACIKDRRDSAKAKVTILRDNNPFARYNYLVQVFTGHRFHASTSAQVVLTLIGSEGESDPHHLTDPEKPVFERGGVDMFLLTTPFSLGELQGIRLWHHNTGDSPAWYVNKVSVYDLEAQRKWPFLCNCWLAADIDSATLDRVFPPATETQLTMFRYLFMWRTMQSFVDGHLWMSVLTRPVRRRFTRAQRVSCCFSLLLCTMLCNIMYWNITSGPDSLTINLGIYSFSWADVMVGVQSALMMFPVNLLIVQLFRLSKPRPPRQECNTASSHKGETTALSAHQQAHSHLEGAPQHNPIQQQQGEPLPPPPPISIQDLVMVNRA</sequence>
<feature type="compositionally biased region" description="Polar residues" evidence="8">
    <location>
        <begin position="940"/>
        <end position="961"/>
    </location>
</feature>
<dbReference type="PANTHER" id="PTHR10877">
    <property type="entry name" value="POLYCYSTIN FAMILY MEMBER"/>
    <property type="match status" value="1"/>
</dbReference>
<feature type="domain" description="C-type lectin" evidence="10">
    <location>
        <begin position="10"/>
        <end position="131"/>
    </location>
</feature>
<dbReference type="PROSITE" id="PS50041">
    <property type="entry name" value="C_TYPE_LECTIN_2"/>
    <property type="match status" value="1"/>
</dbReference>
<organism evidence="13 14">
    <name type="scientific">Acipenser oxyrinchus oxyrinchus</name>
    <dbReference type="NCBI Taxonomy" id="40147"/>
    <lineage>
        <taxon>Eukaryota</taxon>
        <taxon>Metazoa</taxon>
        <taxon>Chordata</taxon>
        <taxon>Craniata</taxon>
        <taxon>Vertebrata</taxon>
        <taxon>Euteleostomi</taxon>
        <taxon>Actinopterygii</taxon>
        <taxon>Chondrostei</taxon>
        <taxon>Acipenseriformes</taxon>
        <taxon>Acipenseridae</taxon>
        <taxon>Acipenser</taxon>
    </lineage>
</organism>
<feature type="domain" description="PLAT" evidence="11">
    <location>
        <begin position="704"/>
        <end position="821"/>
    </location>
</feature>
<evidence type="ECO:0000256" key="2">
    <source>
        <dbReference type="ARBA" id="ARBA00007200"/>
    </source>
</evidence>
<dbReference type="CDD" id="cd00037">
    <property type="entry name" value="CLECT"/>
    <property type="match status" value="1"/>
</dbReference>
<dbReference type="FunFam" id="2.60.60.20:FF:000008">
    <property type="entry name" value="Polycystic kidney disease 1-like 2, isoform CRA_a"/>
    <property type="match status" value="1"/>
</dbReference>
<dbReference type="SMART" id="SM00303">
    <property type="entry name" value="GPS"/>
    <property type="match status" value="1"/>
</dbReference>
<reference evidence="13" key="1">
    <citation type="submission" date="2022-02" db="EMBL/GenBank/DDBJ databases">
        <title>Atlantic sturgeon de novo genome assembly.</title>
        <authorList>
            <person name="Stock M."/>
            <person name="Klopp C."/>
            <person name="Guiguen Y."/>
            <person name="Cabau C."/>
            <person name="Parinello H."/>
            <person name="Santidrian Yebra-Pimentel E."/>
            <person name="Kuhl H."/>
            <person name="Dirks R.P."/>
            <person name="Guessner J."/>
            <person name="Wuertz S."/>
            <person name="Du K."/>
            <person name="Schartl M."/>
        </authorList>
    </citation>
    <scope>NUCLEOTIDE SEQUENCE</scope>
    <source>
        <strain evidence="13">STURGEONOMICS-FGT-2020</strain>
        <tissue evidence="13">Whole blood</tissue>
    </source>
</reference>
<dbReference type="InterPro" id="IPR036392">
    <property type="entry name" value="PLAT/LH2_dom_sf"/>
</dbReference>
<evidence type="ECO:0000256" key="7">
    <source>
        <dbReference type="PROSITE-ProRule" id="PRU00152"/>
    </source>
</evidence>
<name>A0AAD8D974_ACIOX</name>
<dbReference type="InterPro" id="IPR001304">
    <property type="entry name" value="C-type_lectin-like"/>
</dbReference>
<comment type="similarity">
    <text evidence="2">Belongs to the polycystin family.</text>
</comment>
<dbReference type="AlphaFoldDB" id="A0AAD8D974"/>
<keyword evidence="6" id="KW-1015">Disulfide bond</keyword>
<evidence type="ECO:0000256" key="6">
    <source>
        <dbReference type="ARBA" id="ARBA00023157"/>
    </source>
</evidence>
<dbReference type="PROSITE" id="PS50095">
    <property type="entry name" value="PLAT"/>
    <property type="match status" value="1"/>
</dbReference>
<comment type="caution">
    <text evidence="7">Lacks conserved residue(s) required for the propagation of feature annotation.</text>
</comment>
<feature type="domain" description="GAIN-B" evidence="12">
    <location>
        <begin position="481"/>
        <end position="644"/>
    </location>
</feature>
<dbReference type="GO" id="GO:0016020">
    <property type="term" value="C:membrane"/>
    <property type="evidence" value="ECO:0007669"/>
    <property type="project" value="UniProtKB-SubCell"/>
</dbReference>
<evidence type="ECO:0000256" key="1">
    <source>
        <dbReference type="ARBA" id="ARBA00004370"/>
    </source>
</evidence>
<evidence type="ECO:0000313" key="14">
    <source>
        <dbReference type="Proteomes" id="UP001230051"/>
    </source>
</evidence>
<feature type="transmembrane region" description="Helical" evidence="9">
    <location>
        <begin position="660"/>
        <end position="681"/>
    </location>
</feature>
<dbReference type="Pfam" id="PF00059">
    <property type="entry name" value="Lectin_C"/>
    <property type="match status" value="1"/>
</dbReference>